<evidence type="ECO:0000313" key="1">
    <source>
        <dbReference type="EMBL" id="EXU76642.1"/>
    </source>
</evidence>
<dbReference type="SUPFAM" id="SSF53448">
    <property type="entry name" value="Nucleotide-diphospho-sugar transferases"/>
    <property type="match status" value="1"/>
</dbReference>
<proteinExistence type="predicted"/>
<name>A0A014Q0B2_9GAMM</name>
<dbReference type="PATRIC" id="fig|69222.5.peg.888"/>
<dbReference type="InterPro" id="IPR029044">
    <property type="entry name" value="Nucleotide-diphossugar_trans"/>
</dbReference>
<protein>
    <submittedName>
        <fullName evidence="1">Glycosyltransferase</fullName>
    </submittedName>
</protein>
<dbReference type="PANTHER" id="PTHR34496">
    <property type="entry name" value="GLCNAC TRANSFERASE-RELATED"/>
    <property type="match status" value="1"/>
</dbReference>
<organism evidence="1 2">
    <name type="scientific">Erwinia mallotivora</name>
    <dbReference type="NCBI Taxonomy" id="69222"/>
    <lineage>
        <taxon>Bacteria</taxon>
        <taxon>Pseudomonadati</taxon>
        <taxon>Pseudomonadota</taxon>
        <taxon>Gammaproteobacteria</taxon>
        <taxon>Enterobacterales</taxon>
        <taxon>Erwiniaceae</taxon>
        <taxon>Erwinia</taxon>
    </lineage>
</organism>
<dbReference type="InterPro" id="IPR021067">
    <property type="entry name" value="Glycosyltransferase"/>
</dbReference>
<dbReference type="AlphaFoldDB" id="A0A014Q0B2"/>
<reference evidence="1 2" key="1">
    <citation type="submission" date="2014-02" db="EMBL/GenBank/DDBJ databases">
        <title>Draft genome of Erwinia mallotivora strain BT-MARDI, a papaya dieback pathogen.</title>
        <authorList>
            <person name="Redzuan R."/>
            <person name="Abu Bakar N."/>
            <person name="Badrun R."/>
            <person name="Mohd Raih M.F."/>
            <person name="Rozano L."/>
            <person name="Mat Amin N."/>
        </authorList>
    </citation>
    <scope>NUCLEOTIDE SEQUENCE [LARGE SCALE GENOMIC DNA]</scope>
    <source>
        <strain evidence="1 2">BT-MARDI</strain>
    </source>
</reference>
<dbReference type="EMBL" id="JFHN01000025">
    <property type="protein sequence ID" value="EXU76642.1"/>
    <property type="molecule type" value="Genomic_DNA"/>
</dbReference>
<comment type="caution">
    <text evidence="1">The sequence shown here is derived from an EMBL/GenBank/DDBJ whole genome shotgun (WGS) entry which is preliminary data.</text>
</comment>
<accession>A0A014Q0B2</accession>
<evidence type="ECO:0000313" key="2">
    <source>
        <dbReference type="Proteomes" id="UP000019918"/>
    </source>
</evidence>
<gene>
    <name evidence="1" type="ORF">BG55_04295</name>
</gene>
<keyword evidence="2" id="KW-1185">Reference proteome</keyword>
<dbReference type="OrthoDB" id="8738370at2"/>
<sequence length="444" mass="51524">MDLKPGIFVSIASYRDTELLPTLHDMINMSSGSCFLRIAVCWQDKGDINLFLKNGMALLEEKIHNGHPLYIFSYCNVEITILSIHYFHSQGACWARSICEKFYHGEDYFLQIDSHCRFIKNWDKEMMCMLTLLKDKSHHPVLSSYPPAYQPGDDSSRKNFVSRLVFRGFSNEKILQLSSVDFKADAPVRGSYLAGGFIFAEGSFVVDVPNDPQIFFEGEEIAMAARAYTSGYDIWHPHKILLWHFYGRKDHNKIWSDHNSEAKNTGAVDKAWWDRDRDAKKRVRCLLENESNEQSIDARYSLGNKRSLKEFEDITGVDFRLCSVLPEVVEKERCAFFVSHNGEDWRKRLIRLNKKTLSLPRAKLEFSFTDIVKLHIGVYNKNNDLLEKKIFHAEEIKNTLMKESEEELKIEFDFITSPGLNPSVIRISPYLRNEGWGNIFEVAW</sequence>
<dbReference type="RefSeq" id="WP_034934591.1">
    <property type="nucleotide sequence ID" value="NZ_JFHN01000025.1"/>
</dbReference>
<dbReference type="Pfam" id="PF11397">
    <property type="entry name" value="GlcNAc"/>
    <property type="match status" value="2"/>
</dbReference>
<dbReference type="PANTHER" id="PTHR34496:SF10">
    <property type="entry name" value="GLCNAC TRANSFERASE"/>
    <property type="match status" value="1"/>
</dbReference>
<dbReference type="STRING" id="69222.BG55_04295"/>
<dbReference type="GO" id="GO:0016740">
    <property type="term" value="F:transferase activity"/>
    <property type="evidence" value="ECO:0007669"/>
    <property type="project" value="UniProtKB-KW"/>
</dbReference>
<keyword evidence="1" id="KW-0808">Transferase</keyword>
<dbReference type="Proteomes" id="UP000019918">
    <property type="component" value="Unassembled WGS sequence"/>
</dbReference>